<dbReference type="EMBL" id="CAMAPF010001001">
    <property type="protein sequence ID" value="CAH9137496.1"/>
    <property type="molecule type" value="Genomic_DNA"/>
</dbReference>
<dbReference type="AlphaFoldDB" id="A0AAV0FQU5"/>
<reference evidence="2" key="1">
    <citation type="submission" date="2022-07" db="EMBL/GenBank/DDBJ databases">
        <authorList>
            <person name="Macas J."/>
            <person name="Novak P."/>
            <person name="Neumann P."/>
        </authorList>
    </citation>
    <scope>NUCLEOTIDE SEQUENCE</scope>
</reference>
<sequence>MQQSSSAEMDDKRLESFDAFWNALTSISSLKTLNQNLGPLNVHRFDAKADRTGKTVEGDGEERKKELSARSCGSNFTKVNQTDARDLASRLETTATPPAAIAPATISGLRVQDD</sequence>
<proteinExistence type="predicted"/>
<dbReference type="Proteomes" id="UP001152523">
    <property type="component" value="Unassembled WGS sequence"/>
</dbReference>
<gene>
    <name evidence="2" type="ORF">CEPIT_LOCUS36064</name>
</gene>
<feature type="compositionally biased region" description="Basic and acidic residues" evidence="1">
    <location>
        <begin position="50"/>
        <end position="68"/>
    </location>
</feature>
<keyword evidence="3" id="KW-1185">Reference proteome</keyword>
<organism evidence="2 3">
    <name type="scientific">Cuscuta epithymum</name>
    <dbReference type="NCBI Taxonomy" id="186058"/>
    <lineage>
        <taxon>Eukaryota</taxon>
        <taxon>Viridiplantae</taxon>
        <taxon>Streptophyta</taxon>
        <taxon>Embryophyta</taxon>
        <taxon>Tracheophyta</taxon>
        <taxon>Spermatophyta</taxon>
        <taxon>Magnoliopsida</taxon>
        <taxon>eudicotyledons</taxon>
        <taxon>Gunneridae</taxon>
        <taxon>Pentapetalae</taxon>
        <taxon>asterids</taxon>
        <taxon>lamiids</taxon>
        <taxon>Solanales</taxon>
        <taxon>Convolvulaceae</taxon>
        <taxon>Cuscuteae</taxon>
        <taxon>Cuscuta</taxon>
        <taxon>Cuscuta subgen. Cuscuta</taxon>
    </lineage>
</organism>
<accession>A0AAV0FQU5</accession>
<evidence type="ECO:0000313" key="2">
    <source>
        <dbReference type="EMBL" id="CAH9137496.1"/>
    </source>
</evidence>
<feature type="region of interest" description="Disordered" evidence="1">
    <location>
        <begin position="50"/>
        <end position="71"/>
    </location>
</feature>
<protein>
    <submittedName>
        <fullName evidence="2">Uncharacterized protein</fullName>
    </submittedName>
</protein>
<name>A0AAV0FQU5_9ASTE</name>
<evidence type="ECO:0000256" key="1">
    <source>
        <dbReference type="SAM" id="MobiDB-lite"/>
    </source>
</evidence>
<evidence type="ECO:0000313" key="3">
    <source>
        <dbReference type="Proteomes" id="UP001152523"/>
    </source>
</evidence>
<comment type="caution">
    <text evidence="2">The sequence shown here is derived from an EMBL/GenBank/DDBJ whole genome shotgun (WGS) entry which is preliminary data.</text>
</comment>